<evidence type="ECO:0000256" key="3">
    <source>
        <dbReference type="ARBA" id="ARBA00022840"/>
    </source>
</evidence>
<sequence>MEIIVGNQFRVKKRIGCGSFGEIFLGEDTKTGDEVAIKLEPTKTRLPQLFYEYKLYLILATGVCIPKFFWYGTESNYNILVMELLGKSLDELHQLCGHKFSLKTTLMCAEQLISNIEYIHSKNFIHRDIKPENFLMGRGNAKNQIFMIDFGLSKKFRDPKSHQHLPFTGGKDMIGTARYASVNASNGFEQSRRDDLEAIGYVFVYFLKGELPWMGLHADNEAEKYKKIAEVKSNTSLIQLCSGIPTEFRIFIEKVRQLQFDEEPHYAEYRAMFRNLFIQQGFVYDYNYDWSSLVSEESGVVRSTHIKAETELPTGFPQKTQATNPQSARKTERQPAPKDDKKAAHPKGSAPGWGSFGKKK</sequence>
<feature type="compositionally biased region" description="Polar residues" evidence="6">
    <location>
        <begin position="317"/>
        <end position="328"/>
    </location>
</feature>
<dbReference type="GO" id="GO:0006897">
    <property type="term" value="P:endocytosis"/>
    <property type="evidence" value="ECO:0000318"/>
    <property type="project" value="GO_Central"/>
</dbReference>
<dbReference type="GO" id="GO:0005737">
    <property type="term" value="C:cytoplasm"/>
    <property type="evidence" value="ECO:0000318"/>
    <property type="project" value="GO_Central"/>
</dbReference>
<dbReference type="GO" id="GO:0007165">
    <property type="term" value="P:signal transduction"/>
    <property type="evidence" value="ECO:0000318"/>
    <property type="project" value="GO_Central"/>
</dbReference>
<dbReference type="Proteomes" id="UP000001542">
    <property type="component" value="Unassembled WGS sequence"/>
</dbReference>
<reference evidence="8" key="1">
    <citation type="submission" date="2006-10" db="EMBL/GenBank/DDBJ databases">
        <authorList>
            <person name="Amadeo P."/>
            <person name="Zhao Q."/>
            <person name="Wortman J."/>
            <person name="Fraser-Liggett C."/>
            <person name="Carlton J."/>
        </authorList>
    </citation>
    <scope>NUCLEOTIDE SEQUENCE</scope>
    <source>
        <strain evidence="8">G3</strain>
    </source>
</reference>
<evidence type="ECO:0000256" key="6">
    <source>
        <dbReference type="SAM" id="MobiDB-lite"/>
    </source>
</evidence>
<evidence type="ECO:0000256" key="4">
    <source>
        <dbReference type="PROSITE-ProRule" id="PRU10141"/>
    </source>
</evidence>
<evidence type="ECO:0000313" key="9">
    <source>
        <dbReference type="Proteomes" id="UP000001542"/>
    </source>
</evidence>
<protein>
    <recommendedName>
        <fullName evidence="1">non-specific serine/threonine protein kinase</fullName>
        <ecNumber evidence="1">2.7.11.1</ecNumber>
    </recommendedName>
</protein>
<dbReference type="VEuPathDB" id="TrichDB:TVAGG3_0554030"/>
<keyword evidence="3 4" id="KW-0067">ATP-binding</keyword>
<evidence type="ECO:0000313" key="8">
    <source>
        <dbReference type="EMBL" id="EAX86835.1"/>
    </source>
</evidence>
<evidence type="ECO:0000256" key="2">
    <source>
        <dbReference type="ARBA" id="ARBA00022741"/>
    </source>
</evidence>
<dbReference type="InterPro" id="IPR011009">
    <property type="entry name" value="Kinase-like_dom_sf"/>
</dbReference>
<dbReference type="FunFam" id="1.10.510.10:FF:000596">
    <property type="entry name" value="CK1 family protein kinase"/>
    <property type="match status" value="1"/>
</dbReference>
<dbReference type="PROSITE" id="PS00107">
    <property type="entry name" value="PROTEIN_KINASE_ATP"/>
    <property type="match status" value="1"/>
</dbReference>
<proteinExistence type="inferred from homology"/>
<dbReference type="GO" id="GO:0004674">
    <property type="term" value="F:protein serine/threonine kinase activity"/>
    <property type="evidence" value="ECO:0000318"/>
    <property type="project" value="GO_Central"/>
</dbReference>
<dbReference type="InterPro" id="IPR000719">
    <property type="entry name" value="Prot_kinase_dom"/>
</dbReference>
<feature type="region of interest" description="Disordered" evidence="6">
    <location>
        <begin position="311"/>
        <end position="360"/>
    </location>
</feature>
<dbReference type="VEuPathDB" id="TrichDB:TVAG_337840"/>
<dbReference type="OMA" id="AREGYQW"/>
<dbReference type="SUPFAM" id="SSF56112">
    <property type="entry name" value="Protein kinase-like (PK-like)"/>
    <property type="match status" value="1"/>
</dbReference>
<dbReference type="Pfam" id="PF00069">
    <property type="entry name" value="Pkinase"/>
    <property type="match status" value="1"/>
</dbReference>
<keyword evidence="8" id="KW-0808">Transferase</keyword>
<dbReference type="GO" id="GO:0005524">
    <property type="term" value="F:ATP binding"/>
    <property type="evidence" value="ECO:0007669"/>
    <property type="project" value="UniProtKB-UniRule"/>
</dbReference>
<dbReference type="EC" id="2.7.11.1" evidence="1"/>
<keyword evidence="5" id="KW-0723">Serine/threonine-protein kinase</keyword>
<dbReference type="PROSITE" id="PS50011">
    <property type="entry name" value="PROTEIN_KINASE_DOM"/>
    <property type="match status" value="1"/>
</dbReference>
<keyword evidence="2 4" id="KW-0547">Nucleotide-binding</keyword>
<dbReference type="Gene3D" id="1.10.510.10">
    <property type="entry name" value="Transferase(Phosphotransferase) domain 1"/>
    <property type="match status" value="1"/>
</dbReference>
<dbReference type="SMART" id="SM00220">
    <property type="entry name" value="S_TKc"/>
    <property type="match status" value="1"/>
</dbReference>
<gene>
    <name evidence="8" type="ORF">TVAG_337840</name>
</gene>
<feature type="compositionally biased region" description="Basic and acidic residues" evidence="6">
    <location>
        <begin position="329"/>
        <end position="343"/>
    </location>
</feature>
<feature type="binding site" evidence="4">
    <location>
        <position position="38"/>
    </location>
    <ligand>
        <name>ATP</name>
        <dbReference type="ChEBI" id="CHEBI:30616"/>
    </ligand>
</feature>
<dbReference type="InterPro" id="IPR050235">
    <property type="entry name" value="CK1_Ser-Thr_kinase"/>
</dbReference>
<dbReference type="InterPro" id="IPR008271">
    <property type="entry name" value="Ser/Thr_kinase_AS"/>
</dbReference>
<dbReference type="KEGG" id="tva:4744485"/>
<dbReference type="PROSITE" id="PS00108">
    <property type="entry name" value="PROTEIN_KINASE_ST"/>
    <property type="match status" value="1"/>
</dbReference>
<feature type="domain" description="Protein kinase" evidence="7">
    <location>
        <begin position="9"/>
        <end position="278"/>
    </location>
</feature>
<organism evidence="8 9">
    <name type="scientific">Trichomonas vaginalis (strain ATCC PRA-98 / G3)</name>
    <dbReference type="NCBI Taxonomy" id="412133"/>
    <lineage>
        <taxon>Eukaryota</taxon>
        <taxon>Metamonada</taxon>
        <taxon>Parabasalia</taxon>
        <taxon>Trichomonadida</taxon>
        <taxon>Trichomonadidae</taxon>
        <taxon>Trichomonas</taxon>
    </lineage>
</organism>
<reference evidence="8" key="2">
    <citation type="journal article" date="2007" name="Science">
        <title>Draft genome sequence of the sexually transmitted pathogen Trichomonas vaginalis.</title>
        <authorList>
            <person name="Carlton J.M."/>
            <person name="Hirt R.P."/>
            <person name="Silva J.C."/>
            <person name="Delcher A.L."/>
            <person name="Schatz M."/>
            <person name="Zhao Q."/>
            <person name="Wortman J.R."/>
            <person name="Bidwell S.L."/>
            <person name="Alsmark U.C.M."/>
            <person name="Besteiro S."/>
            <person name="Sicheritz-Ponten T."/>
            <person name="Noel C.J."/>
            <person name="Dacks J.B."/>
            <person name="Foster P.G."/>
            <person name="Simillion C."/>
            <person name="Van de Peer Y."/>
            <person name="Miranda-Saavedra D."/>
            <person name="Barton G.J."/>
            <person name="Westrop G.D."/>
            <person name="Mueller S."/>
            <person name="Dessi D."/>
            <person name="Fiori P.L."/>
            <person name="Ren Q."/>
            <person name="Paulsen I."/>
            <person name="Zhang H."/>
            <person name="Bastida-Corcuera F.D."/>
            <person name="Simoes-Barbosa A."/>
            <person name="Brown M.T."/>
            <person name="Hayes R.D."/>
            <person name="Mukherjee M."/>
            <person name="Okumura C.Y."/>
            <person name="Schneider R."/>
            <person name="Smith A.J."/>
            <person name="Vanacova S."/>
            <person name="Villalvazo M."/>
            <person name="Haas B.J."/>
            <person name="Pertea M."/>
            <person name="Feldblyum T.V."/>
            <person name="Utterback T.R."/>
            <person name="Shu C.L."/>
            <person name="Osoegawa K."/>
            <person name="de Jong P.J."/>
            <person name="Hrdy I."/>
            <person name="Horvathova L."/>
            <person name="Zubacova Z."/>
            <person name="Dolezal P."/>
            <person name="Malik S.B."/>
            <person name="Logsdon J.M. Jr."/>
            <person name="Henze K."/>
            <person name="Gupta A."/>
            <person name="Wang C.C."/>
            <person name="Dunne R.L."/>
            <person name="Upcroft J.A."/>
            <person name="Upcroft P."/>
            <person name="White O."/>
            <person name="Salzberg S.L."/>
            <person name="Tang P."/>
            <person name="Chiu C.-H."/>
            <person name="Lee Y.-S."/>
            <person name="Embley T.M."/>
            <person name="Coombs G.H."/>
            <person name="Mottram J.C."/>
            <person name="Tachezy J."/>
            <person name="Fraser-Liggett C.M."/>
            <person name="Johnson P.J."/>
        </authorList>
    </citation>
    <scope>NUCLEOTIDE SEQUENCE [LARGE SCALE GENOMIC DNA]</scope>
    <source>
        <strain evidence="8">G3</strain>
    </source>
</reference>
<keyword evidence="8" id="KW-0418">Kinase</keyword>
<keyword evidence="9" id="KW-1185">Reference proteome</keyword>
<dbReference type="CDD" id="cd14016">
    <property type="entry name" value="STKc_CK1"/>
    <property type="match status" value="1"/>
</dbReference>
<dbReference type="PANTHER" id="PTHR11909">
    <property type="entry name" value="CASEIN KINASE-RELATED"/>
    <property type="match status" value="1"/>
</dbReference>
<comment type="similarity">
    <text evidence="5">Belongs to the protein kinase superfamily.</text>
</comment>
<evidence type="ECO:0000259" key="7">
    <source>
        <dbReference type="PROSITE" id="PS50011"/>
    </source>
</evidence>
<dbReference type="RefSeq" id="XP_001299765.1">
    <property type="nucleotide sequence ID" value="XM_001299764.1"/>
</dbReference>
<dbReference type="OrthoDB" id="5800476at2759"/>
<dbReference type="EMBL" id="DS114561">
    <property type="protein sequence ID" value="EAX86835.1"/>
    <property type="molecule type" value="Genomic_DNA"/>
</dbReference>
<accession>A2G7N1</accession>
<dbReference type="STRING" id="5722.A2G7N1"/>
<dbReference type="GO" id="GO:0005634">
    <property type="term" value="C:nucleus"/>
    <property type="evidence" value="ECO:0000318"/>
    <property type="project" value="GO_Central"/>
</dbReference>
<dbReference type="SMR" id="A2G7N1"/>
<name>A2G7N1_TRIV3</name>
<dbReference type="AlphaFoldDB" id="A2G7N1"/>
<dbReference type="InterPro" id="IPR017441">
    <property type="entry name" value="Protein_kinase_ATP_BS"/>
</dbReference>
<evidence type="ECO:0000256" key="1">
    <source>
        <dbReference type="ARBA" id="ARBA00012513"/>
    </source>
</evidence>
<dbReference type="InParanoid" id="A2G7N1"/>
<evidence type="ECO:0000256" key="5">
    <source>
        <dbReference type="RuleBase" id="RU000304"/>
    </source>
</evidence>
<dbReference type="eggNOG" id="KOG1164">
    <property type="taxonomic scope" value="Eukaryota"/>
</dbReference>